<reference evidence="4" key="3">
    <citation type="submission" date="2025-04" db="UniProtKB">
        <authorList>
            <consortium name="RefSeq"/>
        </authorList>
    </citation>
    <scope>IDENTIFICATION</scope>
    <source>
        <strain evidence="4">CBS 304.34</strain>
    </source>
</reference>
<dbReference type="GeneID" id="54468153"/>
<dbReference type="AlphaFoldDB" id="A0A6A6YSG1"/>
<dbReference type="OrthoDB" id="2245989at2759"/>
<evidence type="ECO:0000313" key="2">
    <source>
        <dbReference type="EMBL" id="KAF2811488.1"/>
    </source>
</evidence>
<dbReference type="PANTHER" id="PTHR38116">
    <property type="entry name" value="CHROMOSOME 7, WHOLE GENOME SHOTGUN SEQUENCE"/>
    <property type="match status" value="1"/>
</dbReference>
<reference evidence="2 4" key="1">
    <citation type="journal article" date="2020" name="Stud. Mycol.">
        <title>101 Dothideomycetes genomes: a test case for predicting lifestyles and emergence of pathogens.</title>
        <authorList>
            <person name="Haridas S."/>
            <person name="Albert R."/>
            <person name="Binder M."/>
            <person name="Bloem J."/>
            <person name="Labutti K."/>
            <person name="Salamov A."/>
            <person name="Andreopoulos B."/>
            <person name="Baker S."/>
            <person name="Barry K."/>
            <person name="Bills G."/>
            <person name="Bluhm B."/>
            <person name="Cannon C."/>
            <person name="Castanera R."/>
            <person name="Culley D."/>
            <person name="Daum C."/>
            <person name="Ezra D."/>
            <person name="Gonzalez J."/>
            <person name="Henrissat B."/>
            <person name="Kuo A."/>
            <person name="Liang C."/>
            <person name="Lipzen A."/>
            <person name="Lutzoni F."/>
            <person name="Magnuson J."/>
            <person name="Mondo S."/>
            <person name="Nolan M."/>
            <person name="Ohm R."/>
            <person name="Pangilinan J."/>
            <person name="Park H.-J."/>
            <person name="Ramirez L."/>
            <person name="Alfaro M."/>
            <person name="Sun H."/>
            <person name="Tritt A."/>
            <person name="Yoshinaga Y."/>
            <person name="Zwiers L.-H."/>
            <person name="Turgeon B."/>
            <person name="Goodwin S."/>
            <person name="Spatafora J."/>
            <person name="Crous P."/>
            <person name="Grigoriev I."/>
        </authorList>
    </citation>
    <scope>NUCLEOTIDE SEQUENCE</scope>
    <source>
        <strain evidence="2 4">CBS 304.34</strain>
    </source>
</reference>
<gene>
    <name evidence="2 4" type="ORF">BDZ99DRAFT_559499</name>
</gene>
<evidence type="ECO:0000256" key="1">
    <source>
        <dbReference type="SAM" id="MobiDB-lite"/>
    </source>
</evidence>
<feature type="compositionally biased region" description="Polar residues" evidence="1">
    <location>
        <begin position="135"/>
        <end position="146"/>
    </location>
</feature>
<dbReference type="Proteomes" id="UP000504636">
    <property type="component" value="Unplaced"/>
</dbReference>
<feature type="compositionally biased region" description="Pro residues" evidence="1">
    <location>
        <begin position="269"/>
        <end position="280"/>
    </location>
</feature>
<organism evidence="2">
    <name type="scientific">Mytilinidion resinicola</name>
    <dbReference type="NCBI Taxonomy" id="574789"/>
    <lineage>
        <taxon>Eukaryota</taxon>
        <taxon>Fungi</taxon>
        <taxon>Dikarya</taxon>
        <taxon>Ascomycota</taxon>
        <taxon>Pezizomycotina</taxon>
        <taxon>Dothideomycetes</taxon>
        <taxon>Pleosporomycetidae</taxon>
        <taxon>Mytilinidiales</taxon>
        <taxon>Mytilinidiaceae</taxon>
        <taxon>Mytilinidion</taxon>
    </lineage>
</organism>
<evidence type="ECO:0000313" key="3">
    <source>
        <dbReference type="Proteomes" id="UP000504636"/>
    </source>
</evidence>
<dbReference type="Pfam" id="PF11905">
    <property type="entry name" value="DUF3425"/>
    <property type="match status" value="1"/>
</dbReference>
<keyword evidence="3" id="KW-1185">Reference proteome</keyword>
<evidence type="ECO:0000313" key="4">
    <source>
        <dbReference type="RefSeq" id="XP_033578452.1"/>
    </source>
</evidence>
<dbReference type="EMBL" id="MU003698">
    <property type="protein sequence ID" value="KAF2811488.1"/>
    <property type="molecule type" value="Genomic_DNA"/>
</dbReference>
<feature type="region of interest" description="Disordered" evidence="1">
    <location>
        <begin position="127"/>
        <end position="146"/>
    </location>
</feature>
<dbReference type="PANTHER" id="PTHR38116:SF5">
    <property type="entry name" value="BZIP DOMAIN-CONTAINING PROTEIN"/>
    <property type="match status" value="1"/>
</dbReference>
<reference evidence="4" key="2">
    <citation type="submission" date="2020-04" db="EMBL/GenBank/DDBJ databases">
        <authorList>
            <consortium name="NCBI Genome Project"/>
        </authorList>
    </citation>
    <scope>NUCLEOTIDE SEQUENCE</scope>
    <source>
        <strain evidence="4">CBS 304.34</strain>
    </source>
</reference>
<sequence length="431" mass="47683">MPGGLNHNAQFGHYGPMPTYSSLSSNFFPRSKEPRKSEAAMLSSHLNAFDWPVQSPPQTLPFNSFGFRAFKILGPYTVIPFVPTLKVPFIINAMEQTRACRSKLTRGIPDPHSIVLPSHEYVASGTAVEREAPRNNETSGRTNAESLLSTSSRALIDNDQSMFENLEIPELENVDWFMDSNPWPEISSQSCAAVETPILPLPQTTATESRPFLQQEQATSIITPASNPFLLHANHLSLQSYSFLSATLALAASMNISDSEYLTDAPSPFYQPTPTPPSPSVKPSNSSSHSGSQASVQVYPPIRYHDLKADLRPTQLQLATPHASYLDLIIFPLLRSTLLTYITQPTDAPCAVKFDINELLVDMMEGGLRCWGNANLAKGEPRGGAGCPWDMRSWEASRAFCSKWWFLVGGEEGEVWRTSSEYRMSEETSDM</sequence>
<dbReference type="RefSeq" id="XP_033578452.1">
    <property type="nucleotide sequence ID" value="XM_033727260.1"/>
</dbReference>
<proteinExistence type="predicted"/>
<protein>
    <submittedName>
        <fullName evidence="2 4">Uncharacterized protein</fullName>
    </submittedName>
</protein>
<feature type="compositionally biased region" description="Low complexity" evidence="1">
    <location>
        <begin position="281"/>
        <end position="293"/>
    </location>
</feature>
<feature type="region of interest" description="Disordered" evidence="1">
    <location>
        <begin position="265"/>
        <end position="293"/>
    </location>
</feature>
<name>A0A6A6YSG1_9PEZI</name>
<dbReference type="InterPro" id="IPR021833">
    <property type="entry name" value="DUF3425"/>
</dbReference>
<accession>A0A6A6YSG1</accession>